<evidence type="ECO:0000256" key="3">
    <source>
        <dbReference type="ARBA" id="ARBA00022729"/>
    </source>
</evidence>
<evidence type="ECO:0000256" key="5">
    <source>
        <dbReference type="ARBA" id="ARBA00023136"/>
    </source>
</evidence>
<dbReference type="InterPro" id="IPR052051">
    <property type="entry name" value="TCR_complex_component"/>
</dbReference>
<dbReference type="InterPro" id="IPR036179">
    <property type="entry name" value="Ig-like_dom_sf"/>
</dbReference>
<evidence type="ECO:0000259" key="9">
    <source>
        <dbReference type="PROSITE" id="PS50835"/>
    </source>
</evidence>
<name>A0AAW0NZW3_9GOBI</name>
<sequence>MSSLQRFKNSDVVQTGLQQKIQLLSSTNVRKSRNIYTDDRFTVESSESSSILRVINVTWEDAGTYYCGVMNEYDVSFAPPTEVVVEDKDKPPDSLLQTVIQSPDCISVQPGDSVTLKCSFNTSNCPQDQTSVIWKNKNATSESISWSNRTKPIYCESGGNIGEASCVHNLTLTWKDVSSDEDQTYFCAVTAYECPNAVALIGSSLVVGLVISVLLWGIWRTSIKTELDSCVGRSSHNNKNDDTLTRAEGSLVTSYRLMTLKRRRDPEVYSQVWYCHCE</sequence>
<dbReference type="InterPro" id="IPR007110">
    <property type="entry name" value="Ig-like_dom"/>
</dbReference>
<keyword evidence="8" id="KW-1133">Transmembrane helix</keyword>
<keyword evidence="11" id="KW-1185">Reference proteome</keyword>
<gene>
    <name evidence="10" type="ORF">WMY93_017261</name>
</gene>
<dbReference type="GO" id="GO:0002376">
    <property type="term" value="P:immune system process"/>
    <property type="evidence" value="ECO:0007669"/>
    <property type="project" value="UniProtKB-KW"/>
</dbReference>
<organism evidence="10 11">
    <name type="scientific">Mugilogobius chulae</name>
    <name type="common">yellowstripe goby</name>
    <dbReference type="NCBI Taxonomy" id="88201"/>
    <lineage>
        <taxon>Eukaryota</taxon>
        <taxon>Metazoa</taxon>
        <taxon>Chordata</taxon>
        <taxon>Craniata</taxon>
        <taxon>Vertebrata</taxon>
        <taxon>Euteleostomi</taxon>
        <taxon>Actinopterygii</taxon>
        <taxon>Neopterygii</taxon>
        <taxon>Teleostei</taxon>
        <taxon>Neoteleostei</taxon>
        <taxon>Acanthomorphata</taxon>
        <taxon>Gobiaria</taxon>
        <taxon>Gobiiformes</taxon>
        <taxon>Gobioidei</taxon>
        <taxon>Gobiidae</taxon>
        <taxon>Gobionellinae</taxon>
        <taxon>Mugilogobius</taxon>
    </lineage>
</organism>
<dbReference type="Proteomes" id="UP001460270">
    <property type="component" value="Unassembled WGS sequence"/>
</dbReference>
<dbReference type="Pfam" id="PF07686">
    <property type="entry name" value="V-set"/>
    <property type="match status" value="2"/>
</dbReference>
<evidence type="ECO:0000256" key="2">
    <source>
        <dbReference type="ARBA" id="ARBA00022475"/>
    </source>
</evidence>
<keyword evidence="3" id="KW-0732">Signal</keyword>
<keyword evidence="2" id="KW-1003">Cell membrane</keyword>
<dbReference type="GO" id="GO:0009617">
    <property type="term" value="P:response to bacterium"/>
    <property type="evidence" value="ECO:0007669"/>
    <property type="project" value="TreeGrafter"/>
</dbReference>
<evidence type="ECO:0000256" key="6">
    <source>
        <dbReference type="ARBA" id="ARBA00023157"/>
    </source>
</evidence>
<feature type="domain" description="Ig-like" evidence="9">
    <location>
        <begin position="92"/>
        <end position="199"/>
    </location>
</feature>
<comment type="subcellular location">
    <subcellularLocation>
        <location evidence="1">Cell membrane</location>
    </subcellularLocation>
</comment>
<evidence type="ECO:0000256" key="4">
    <source>
        <dbReference type="ARBA" id="ARBA00022859"/>
    </source>
</evidence>
<evidence type="ECO:0000313" key="11">
    <source>
        <dbReference type="Proteomes" id="UP001460270"/>
    </source>
</evidence>
<evidence type="ECO:0000256" key="1">
    <source>
        <dbReference type="ARBA" id="ARBA00004236"/>
    </source>
</evidence>
<proteinExistence type="predicted"/>
<dbReference type="InterPro" id="IPR013106">
    <property type="entry name" value="Ig_V-set"/>
</dbReference>
<comment type="caution">
    <text evidence="10">The sequence shown here is derived from an EMBL/GenBank/DDBJ whole genome shotgun (WGS) entry which is preliminary data.</text>
</comment>
<dbReference type="PROSITE" id="PS50835">
    <property type="entry name" value="IG_LIKE"/>
    <property type="match status" value="1"/>
</dbReference>
<dbReference type="SMART" id="SM00409">
    <property type="entry name" value="IG"/>
    <property type="match status" value="2"/>
</dbReference>
<evidence type="ECO:0000256" key="8">
    <source>
        <dbReference type="SAM" id="Phobius"/>
    </source>
</evidence>
<dbReference type="EMBL" id="JBBPFD010000012">
    <property type="protein sequence ID" value="KAK7904654.1"/>
    <property type="molecule type" value="Genomic_DNA"/>
</dbReference>
<keyword evidence="7" id="KW-0325">Glycoprotein</keyword>
<keyword evidence="8" id="KW-0812">Transmembrane</keyword>
<evidence type="ECO:0000256" key="7">
    <source>
        <dbReference type="ARBA" id="ARBA00023180"/>
    </source>
</evidence>
<dbReference type="InterPro" id="IPR013783">
    <property type="entry name" value="Ig-like_fold"/>
</dbReference>
<keyword evidence="4" id="KW-0391">Immunity</keyword>
<dbReference type="SUPFAM" id="SSF48726">
    <property type="entry name" value="Immunoglobulin"/>
    <property type="match status" value="2"/>
</dbReference>
<dbReference type="GO" id="GO:0005886">
    <property type="term" value="C:plasma membrane"/>
    <property type="evidence" value="ECO:0007669"/>
    <property type="project" value="UniProtKB-SubCell"/>
</dbReference>
<evidence type="ECO:0000313" key="10">
    <source>
        <dbReference type="EMBL" id="KAK7904654.1"/>
    </source>
</evidence>
<feature type="transmembrane region" description="Helical" evidence="8">
    <location>
        <begin position="197"/>
        <end position="219"/>
    </location>
</feature>
<dbReference type="InterPro" id="IPR003599">
    <property type="entry name" value="Ig_sub"/>
</dbReference>
<keyword evidence="5 8" id="KW-0472">Membrane</keyword>
<keyword evidence="6" id="KW-1015">Disulfide bond</keyword>
<dbReference type="Gene3D" id="2.60.40.10">
    <property type="entry name" value="Immunoglobulins"/>
    <property type="match status" value="2"/>
</dbReference>
<reference evidence="11" key="1">
    <citation type="submission" date="2024-04" db="EMBL/GenBank/DDBJ databases">
        <title>Salinicola lusitanus LLJ914,a marine bacterium isolated from the Okinawa Trough.</title>
        <authorList>
            <person name="Li J."/>
        </authorList>
    </citation>
    <scope>NUCLEOTIDE SEQUENCE [LARGE SCALE GENOMIC DNA]</scope>
</reference>
<dbReference type="PANTHER" id="PTHR19433">
    <property type="entry name" value="T-CELL RECEPTOR ALPHA CHAIN V REGION-RELATED"/>
    <property type="match status" value="1"/>
</dbReference>
<dbReference type="AlphaFoldDB" id="A0AAW0NZW3"/>
<accession>A0AAW0NZW3</accession>
<protein>
    <recommendedName>
        <fullName evidence="9">Ig-like domain-containing protein</fullName>
    </recommendedName>
</protein>